<dbReference type="GO" id="GO:0016798">
    <property type="term" value="F:hydrolase activity, acting on glycosyl bonds"/>
    <property type="evidence" value="ECO:0007669"/>
    <property type="project" value="UniProtKB-KW"/>
</dbReference>
<reference evidence="3 4" key="2">
    <citation type="submission" date="2008-04" db="EMBL/GenBank/DDBJ databases">
        <authorList>
            <person name="Fulton L."/>
            <person name="Clifton S."/>
            <person name="Fulton B."/>
            <person name="Xu J."/>
            <person name="Minx P."/>
            <person name="Pepin K.H."/>
            <person name="Johnson M."/>
            <person name="Thiruvilangam P."/>
            <person name="Bhonagiri V."/>
            <person name="Nash W.E."/>
            <person name="Mardis E.R."/>
            <person name="Wilson R.K."/>
        </authorList>
    </citation>
    <scope>NUCLEOTIDE SEQUENCE [LARGE SCALE GENOMIC DNA]</scope>
    <source>
        <strain evidence="3 4">DSM 17393</strain>
    </source>
</reference>
<dbReference type="InterPro" id="IPR008928">
    <property type="entry name" value="6-hairpin_glycosidase_sf"/>
</dbReference>
<dbReference type="eggNOG" id="COG4225">
    <property type="taxonomic scope" value="Bacteria"/>
</dbReference>
<dbReference type="EC" id="3.2.1.-" evidence="3"/>
<dbReference type="PROSITE" id="PS51257">
    <property type="entry name" value="PROKAR_LIPOPROTEIN"/>
    <property type="match status" value="1"/>
</dbReference>
<dbReference type="InterPro" id="IPR052043">
    <property type="entry name" value="PolySaccharide_Degr_Enz"/>
</dbReference>
<comment type="caution">
    <text evidence="3">The sequence shown here is derived from an EMBL/GenBank/DDBJ whole genome shotgun (WGS) entry which is preliminary data.</text>
</comment>
<evidence type="ECO:0000256" key="1">
    <source>
        <dbReference type="ARBA" id="ARBA00022801"/>
    </source>
</evidence>
<dbReference type="EMBL" id="ABJL02000008">
    <property type="protein sequence ID" value="EDV03727.1"/>
    <property type="molecule type" value="Genomic_DNA"/>
</dbReference>
<evidence type="ECO:0000256" key="2">
    <source>
        <dbReference type="SAM" id="SignalP"/>
    </source>
</evidence>
<dbReference type="GO" id="GO:0005975">
    <property type="term" value="P:carbohydrate metabolic process"/>
    <property type="evidence" value="ECO:0007669"/>
    <property type="project" value="InterPro"/>
</dbReference>
<dbReference type="SUPFAM" id="SSF48208">
    <property type="entry name" value="Six-hairpin glycosidases"/>
    <property type="match status" value="1"/>
</dbReference>
<evidence type="ECO:0000313" key="3">
    <source>
        <dbReference type="EMBL" id="EDV03727.1"/>
    </source>
</evidence>
<sequence length="375" mass="43110">MKLNNKLFKIMKKILVLFLFSVGCSLYAQQFSADMKKTDIMKVCDAVAKWQINHQKEVKHHPLDWTNGALYRGITEWGKVSGNETCYDFVREIGEKYNWNMWDRVYHADDICVGQAFIEMYRKLGDKRMLQPVMERAYYVATHPSKAPLLKTDAVGTLERWSWADALFMAPPVYAALYTMTGDDVYLNYMNSEYKECVDSLYDEEYSLFYRDNKRIPMREKNGAKQFWGRGNGWVFAGLPLIIDNLPIDCDSRNYYIQLFVKMAEAVRKTQCEGGDWRTSLLDPDSYDMPENSCSAFMCYGIAWGLRNEYLAKRTYKPVLEKGWKSLVKAVHTDGKLGYIQPVGAAPKAAGRDATDVYGVGAFLLAGSELYKLIK</sequence>
<evidence type="ECO:0000313" key="4">
    <source>
        <dbReference type="Proteomes" id="UP000004596"/>
    </source>
</evidence>
<feature type="chain" id="PRO_5002785649" evidence="2">
    <location>
        <begin position="29"/>
        <end position="375"/>
    </location>
</feature>
<dbReference type="AlphaFoldDB" id="B3CGE9"/>
<dbReference type="InterPro" id="IPR010905">
    <property type="entry name" value="Glyco_hydro_88"/>
</dbReference>
<proteinExistence type="predicted"/>
<keyword evidence="3" id="KW-0326">Glycosidase</keyword>
<accession>B3CGE9</accession>
<dbReference type="Proteomes" id="UP000004596">
    <property type="component" value="Unassembled WGS sequence"/>
</dbReference>
<dbReference type="Gene3D" id="1.50.10.10">
    <property type="match status" value="1"/>
</dbReference>
<dbReference type="InterPro" id="IPR012341">
    <property type="entry name" value="6hp_glycosidase-like_sf"/>
</dbReference>
<keyword evidence="2" id="KW-0732">Signal</keyword>
<dbReference type="Pfam" id="PF07470">
    <property type="entry name" value="Glyco_hydro_88"/>
    <property type="match status" value="1"/>
</dbReference>
<reference evidence="3 4" key="1">
    <citation type="submission" date="2008-04" db="EMBL/GenBank/DDBJ databases">
        <title>Draft genome sequence of Bacteroides intestinalis (DSM 17393).</title>
        <authorList>
            <person name="Sudarsanam P."/>
            <person name="Ley R."/>
            <person name="Guruge J."/>
            <person name="Turnbaugh P.J."/>
            <person name="Mahowald M."/>
            <person name="Liep D."/>
            <person name="Gordon J."/>
        </authorList>
    </citation>
    <scope>NUCLEOTIDE SEQUENCE [LARGE SCALE GENOMIC DNA]</scope>
    <source>
        <strain evidence="3 4">DSM 17393</strain>
    </source>
</reference>
<keyword evidence="1 3" id="KW-0378">Hydrolase</keyword>
<dbReference type="PANTHER" id="PTHR33886:SF8">
    <property type="entry name" value="UNSATURATED RHAMNOGALACTURONAN HYDROLASE (EUROFUNG)"/>
    <property type="match status" value="1"/>
</dbReference>
<protein>
    <submittedName>
        <fullName evidence="3">Glycosyl hydrolase, family 88</fullName>
        <ecNumber evidence="3">3.2.1.-</ecNumber>
    </submittedName>
</protein>
<dbReference type="PANTHER" id="PTHR33886">
    <property type="entry name" value="UNSATURATED RHAMNOGALACTURONAN HYDROLASE (EUROFUNG)"/>
    <property type="match status" value="1"/>
</dbReference>
<dbReference type="STRING" id="471870.BACINT_02853"/>
<feature type="signal peptide" evidence="2">
    <location>
        <begin position="1"/>
        <end position="28"/>
    </location>
</feature>
<organism evidence="3 4">
    <name type="scientific">Bacteroides intestinalis DSM 17393</name>
    <dbReference type="NCBI Taxonomy" id="471870"/>
    <lineage>
        <taxon>Bacteria</taxon>
        <taxon>Pseudomonadati</taxon>
        <taxon>Bacteroidota</taxon>
        <taxon>Bacteroidia</taxon>
        <taxon>Bacteroidales</taxon>
        <taxon>Bacteroidaceae</taxon>
        <taxon>Bacteroides</taxon>
    </lineage>
</organism>
<gene>
    <name evidence="3" type="ORF">BACINT_02853</name>
</gene>
<name>B3CGE9_9BACE</name>